<dbReference type="AlphaFoldDB" id="A0A4Q2RG21"/>
<reference evidence="4 5" key="2">
    <citation type="submission" date="2019-02" db="EMBL/GenBank/DDBJ databases">
        <title>'Lichenibacterium ramalinii' gen. nov. sp. nov., 'Lichenibacterium minor' gen. nov. sp. nov.</title>
        <authorList>
            <person name="Pankratov T."/>
        </authorList>
    </citation>
    <scope>NUCLEOTIDE SEQUENCE [LARGE SCALE GENOMIC DNA]</scope>
    <source>
        <strain evidence="4 5">RmlP001</strain>
    </source>
</reference>
<dbReference type="EMBL" id="QYBC01000003">
    <property type="protein sequence ID" value="RYB06762.1"/>
    <property type="molecule type" value="Genomic_DNA"/>
</dbReference>
<dbReference type="OrthoDB" id="9815602at2"/>
<comment type="similarity">
    <text evidence="2">Belongs to the bacterial solute-binding protein SsuA/TauA family.</text>
</comment>
<reference evidence="4 5" key="1">
    <citation type="submission" date="2018-09" db="EMBL/GenBank/DDBJ databases">
        <authorList>
            <person name="Grouzdev D.S."/>
            <person name="Krutkina M.S."/>
        </authorList>
    </citation>
    <scope>NUCLEOTIDE SEQUENCE [LARGE SCALE GENOMIC DNA]</scope>
    <source>
        <strain evidence="4 5">RmlP001</strain>
    </source>
</reference>
<dbReference type="Pfam" id="PF13379">
    <property type="entry name" value="NMT1_2"/>
    <property type="match status" value="1"/>
</dbReference>
<proteinExistence type="inferred from homology"/>
<accession>A0A4Q2RG21</accession>
<dbReference type="GO" id="GO:0042597">
    <property type="term" value="C:periplasmic space"/>
    <property type="evidence" value="ECO:0007669"/>
    <property type="project" value="UniProtKB-SubCell"/>
</dbReference>
<name>A0A4Q2RG21_9HYPH</name>
<dbReference type="Gene3D" id="3.40.190.10">
    <property type="entry name" value="Periplasmic binding protein-like II"/>
    <property type="match status" value="2"/>
</dbReference>
<dbReference type="SUPFAM" id="SSF53850">
    <property type="entry name" value="Periplasmic binding protein-like II"/>
    <property type="match status" value="1"/>
</dbReference>
<evidence type="ECO:0000313" key="4">
    <source>
        <dbReference type="EMBL" id="RYB06762.1"/>
    </source>
</evidence>
<organism evidence="4 5">
    <name type="scientific">Lichenibacterium ramalinae</name>
    <dbReference type="NCBI Taxonomy" id="2316527"/>
    <lineage>
        <taxon>Bacteria</taxon>
        <taxon>Pseudomonadati</taxon>
        <taxon>Pseudomonadota</taxon>
        <taxon>Alphaproteobacteria</taxon>
        <taxon>Hyphomicrobiales</taxon>
        <taxon>Lichenihabitantaceae</taxon>
        <taxon>Lichenibacterium</taxon>
    </lineage>
</organism>
<dbReference type="Proteomes" id="UP000289411">
    <property type="component" value="Unassembled WGS sequence"/>
</dbReference>
<comment type="caution">
    <text evidence="4">The sequence shown here is derived from an EMBL/GenBank/DDBJ whole genome shotgun (WGS) entry which is preliminary data.</text>
</comment>
<protein>
    <recommendedName>
        <fullName evidence="6">SsuA/THI5-like domain-containing protein</fullName>
    </recommendedName>
</protein>
<dbReference type="PANTHER" id="PTHR30024:SF47">
    <property type="entry name" value="TAURINE-BINDING PERIPLASMIC PROTEIN"/>
    <property type="match status" value="1"/>
</dbReference>
<evidence type="ECO:0008006" key="6">
    <source>
        <dbReference type="Google" id="ProtNLM"/>
    </source>
</evidence>
<evidence type="ECO:0000313" key="5">
    <source>
        <dbReference type="Proteomes" id="UP000289411"/>
    </source>
</evidence>
<evidence type="ECO:0000256" key="3">
    <source>
        <dbReference type="ARBA" id="ARBA00022729"/>
    </source>
</evidence>
<dbReference type="PANTHER" id="PTHR30024">
    <property type="entry name" value="ALIPHATIC SULFONATES-BINDING PROTEIN-RELATED"/>
    <property type="match status" value="1"/>
</dbReference>
<keyword evidence="5" id="KW-1185">Reference proteome</keyword>
<comment type="subcellular location">
    <subcellularLocation>
        <location evidence="1">Periplasm</location>
    </subcellularLocation>
</comment>
<evidence type="ECO:0000256" key="1">
    <source>
        <dbReference type="ARBA" id="ARBA00004418"/>
    </source>
</evidence>
<sequence>MQCGAALRARGVGPSRGTAALILTHGGALSNLPLFLALDAGLVAARGVDVTAPPLAGFGSTASRLRDGTADLGTTGFTQPLADADDADPLVIVAGSGLRGMAIVGRPGTALDGLSGPVGTFADDPMQVLLADAVARYGLADRVEVRFLSSLAEAAGALVAGTLAAVTTVEPWIGRLLGQGFALLSDGTDLWGRDYPDTVLVGRRSTVAARPEAVTAVIAAMLDAEALIARDPDGALAAVAHRFPTFSPAELRAGLAGQPPRVDLGGLEAAVFGRWPTVRRLAGRADGSPPPGLIDLTCLAAALRRADRASAPERISHVH</sequence>
<evidence type="ECO:0000256" key="2">
    <source>
        <dbReference type="ARBA" id="ARBA00010742"/>
    </source>
</evidence>
<gene>
    <name evidence="4" type="ORF">D3272_05405</name>
</gene>
<keyword evidence="3" id="KW-0732">Signal</keyword>
<dbReference type="GO" id="GO:0042918">
    <property type="term" value="P:alkanesulfonate transmembrane transport"/>
    <property type="evidence" value="ECO:0007669"/>
    <property type="project" value="TreeGrafter"/>
</dbReference>